<dbReference type="Proteomes" id="UP001595989">
    <property type="component" value="Unassembled WGS sequence"/>
</dbReference>
<protein>
    <submittedName>
        <fullName evidence="2">YtxH domain-containing protein</fullName>
    </submittedName>
</protein>
<proteinExistence type="predicted"/>
<accession>A0ABV9DG72</accession>
<evidence type="ECO:0000256" key="1">
    <source>
        <dbReference type="SAM" id="MobiDB-lite"/>
    </source>
</evidence>
<dbReference type="RefSeq" id="WP_390292737.1">
    <property type="nucleotide sequence ID" value="NZ_JBHSFU010000002.1"/>
</dbReference>
<feature type="region of interest" description="Disordered" evidence="1">
    <location>
        <begin position="92"/>
        <end position="114"/>
    </location>
</feature>
<sequence length="114" mass="12713">MAKRKLCLGVFLGAILGGLVSLLDSDTRYYTKRKMNVAKSQSSYFMKNPSEGVRKLRKGFDTFNKKFSSSTESTLKMLEQAEETLDKFAKKSDAKLEGEANNPNTVSTTENINS</sequence>
<evidence type="ECO:0000313" key="2">
    <source>
        <dbReference type="EMBL" id="MFC4556804.1"/>
    </source>
</evidence>
<evidence type="ECO:0000313" key="3">
    <source>
        <dbReference type="Proteomes" id="UP001595989"/>
    </source>
</evidence>
<organism evidence="2 3">
    <name type="scientific">Virgibacillus kekensis</name>
    <dbReference type="NCBI Taxonomy" id="202261"/>
    <lineage>
        <taxon>Bacteria</taxon>
        <taxon>Bacillati</taxon>
        <taxon>Bacillota</taxon>
        <taxon>Bacilli</taxon>
        <taxon>Bacillales</taxon>
        <taxon>Bacillaceae</taxon>
        <taxon>Virgibacillus</taxon>
    </lineage>
</organism>
<gene>
    <name evidence="2" type="ORF">ACFO3D_01110</name>
</gene>
<comment type="caution">
    <text evidence="2">The sequence shown here is derived from an EMBL/GenBank/DDBJ whole genome shotgun (WGS) entry which is preliminary data.</text>
</comment>
<keyword evidence="3" id="KW-1185">Reference proteome</keyword>
<name>A0ABV9DG72_9BACI</name>
<dbReference type="EMBL" id="JBHSFU010000002">
    <property type="protein sequence ID" value="MFC4556804.1"/>
    <property type="molecule type" value="Genomic_DNA"/>
</dbReference>
<feature type="compositionally biased region" description="Polar residues" evidence="1">
    <location>
        <begin position="101"/>
        <end position="114"/>
    </location>
</feature>
<reference evidence="3" key="1">
    <citation type="journal article" date="2019" name="Int. J. Syst. Evol. Microbiol.">
        <title>The Global Catalogue of Microorganisms (GCM) 10K type strain sequencing project: providing services to taxonomists for standard genome sequencing and annotation.</title>
        <authorList>
            <consortium name="The Broad Institute Genomics Platform"/>
            <consortium name="The Broad Institute Genome Sequencing Center for Infectious Disease"/>
            <person name="Wu L."/>
            <person name="Ma J."/>
        </authorList>
    </citation>
    <scope>NUCLEOTIDE SEQUENCE [LARGE SCALE GENOMIC DNA]</scope>
    <source>
        <strain evidence="3">CGMCC 4.7426</strain>
    </source>
</reference>